<evidence type="ECO:0000256" key="2">
    <source>
        <dbReference type="ARBA" id="ARBA00004718"/>
    </source>
</evidence>
<evidence type="ECO:0000256" key="5">
    <source>
        <dbReference type="ARBA" id="ARBA00022723"/>
    </source>
</evidence>
<evidence type="ECO:0000259" key="12">
    <source>
        <dbReference type="PROSITE" id="PS51044"/>
    </source>
</evidence>
<sequence>MGATGASEVGSSHQTQRAGRGTRTGNAAESTLSQNAGQSATQVGPSGLDNFPRSLVASLRPIATGYAPHTDALKKSLQYLAEAGIEYEEFHGSSTSKEVGSTESVDDQSHQKGKKAGRTKASQASASRQSFSVDPHIHDLEDAVLVVQEQQLKTDAERQALEKLQAMISLGSVPPGKDLPTSFDLMVKQEIKSIQARRKHQLKTQPTPGGIDPAVFEFRTKVWEVHHPKEPLPTTSGTMVDGAGDEDEDDEMEVVDVAQVVSLKCPITTNYLEDPVTSSLCKHNFSKQAIIAMISSRGRNQCICPVHGREFCSFNHQARTLD</sequence>
<feature type="compositionally biased region" description="Low complexity" evidence="11">
    <location>
        <begin position="121"/>
        <end position="132"/>
    </location>
</feature>
<dbReference type="GO" id="GO:0000724">
    <property type="term" value="P:double-strand break repair via homologous recombination"/>
    <property type="evidence" value="ECO:0007669"/>
    <property type="project" value="InterPro"/>
</dbReference>
<dbReference type="GO" id="GO:0030915">
    <property type="term" value="C:Smc5-Smc6 complex"/>
    <property type="evidence" value="ECO:0007669"/>
    <property type="project" value="InterPro"/>
</dbReference>
<feature type="region of interest" description="Disordered" evidence="11">
    <location>
        <begin position="1"/>
        <end position="52"/>
    </location>
</feature>
<dbReference type="PROSITE" id="PS51044">
    <property type="entry name" value="ZF_SP_RING"/>
    <property type="match status" value="1"/>
</dbReference>
<keyword evidence="8" id="KW-0862">Zinc</keyword>
<dbReference type="Proteomes" id="UP000780801">
    <property type="component" value="Unassembled WGS sequence"/>
</dbReference>
<keyword evidence="14" id="KW-1185">Reference proteome</keyword>
<dbReference type="GO" id="GO:0061665">
    <property type="term" value="F:SUMO ligase activity"/>
    <property type="evidence" value="ECO:0007669"/>
    <property type="project" value="TreeGrafter"/>
</dbReference>
<evidence type="ECO:0000256" key="8">
    <source>
        <dbReference type="ARBA" id="ARBA00022833"/>
    </source>
</evidence>
<dbReference type="PANTHER" id="PTHR21330">
    <property type="entry name" value="E3 SUMO-PROTEIN LIGASE NSE2"/>
    <property type="match status" value="1"/>
</dbReference>
<proteinExistence type="inferred from homology"/>
<comment type="pathway">
    <text evidence="2">Protein modification; protein sumoylation.</text>
</comment>
<keyword evidence="5" id="KW-0479">Metal-binding</keyword>
<evidence type="ECO:0000313" key="13">
    <source>
        <dbReference type="EMBL" id="KAF9586002.1"/>
    </source>
</evidence>
<gene>
    <name evidence="13" type="ORF">BGW38_010535</name>
</gene>
<evidence type="ECO:0000313" key="14">
    <source>
        <dbReference type="Proteomes" id="UP000780801"/>
    </source>
</evidence>
<dbReference type="Pfam" id="PF11789">
    <property type="entry name" value="zf-Nse"/>
    <property type="match status" value="1"/>
</dbReference>
<keyword evidence="4" id="KW-0808">Transferase</keyword>
<dbReference type="EMBL" id="JAABOA010000086">
    <property type="protein sequence ID" value="KAF9586002.1"/>
    <property type="molecule type" value="Genomic_DNA"/>
</dbReference>
<evidence type="ECO:0000256" key="1">
    <source>
        <dbReference type="ARBA" id="ARBA00004123"/>
    </source>
</evidence>
<dbReference type="PANTHER" id="PTHR21330:SF1">
    <property type="entry name" value="E3 SUMO-PROTEIN LIGASE NSE2"/>
    <property type="match status" value="1"/>
</dbReference>
<dbReference type="InterPro" id="IPR013083">
    <property type="entry name" value="Znf_RING/FYVE/PHD"/>
</dbReference>
<dbReference type="GO" id="GO:0008270">
    <property type="term" value="F:zinc ion binding"/>
    <property type="evidence" value="ECO:0007669"/>
    <property type="project" value="UniProtKB-KW"/>
</dbReference>
<feature type="compositionally biased region" description="Polar residues" evidence="11">
    <location>
        <begin position="9"/>
        <end position="44"/>
    </location>
</feature>
<dbReference type="Gene3D" id="3.30.40.10">
    <property type="entry name" value="Zinc/RING finger domain, C3HC4 (zinc finger)"/>
    <property type="match status" value="1"/>
</dbReference>
<evidence type="ECO:0000256" key="9">
    <source>
        <dbReference type="ARBA" id="ARBA00023242"/>
    </source>
</evidence>
<evidence type="ECO:0000256" key="11">
    <source>
        <dbReference type="SAM" id="MobiDB-lite"/>
    </source>
</evidence>
<dbReference type="InterPro" id="IPR004181">
    <property type="entry name" value="Znf_MIZ"/>
</dbReference>
<dbReference type="CDD" id="cd16651">
    <property type="entry name" value="SPL-RING_NSE2"/>
    <property type="match status" value="1"/>
</dbReference>
<evidence type="ECO:0000256" key="4">
    <source>
        <dbReference type="ARBA" id="ARBA00022679"/>
    </source>
</evidence>
<feature type="domain" description="SP-RING-type" evidence="12">
    <location>
        <begin position="248"/>
        <end position="322"/>
    </location>
</feature>
<dbReference type="GO" id="GO:0016925">
    <property type="term" value="P:protein sumoylation"/>
    <property type="evidence" value="ECO:0007669"/>
    <property type="project" value="TreeGrafter"/>
</dbReference>
<dbReference type="InterPro" id="IPR026846">
    <property type="entry name" value="Nse2(Mms21)"/>
</dbReference>
<dbReference type="SUPFAM" id="SSF57850">
    <property type="entry name" value="RING/U-box"/>
    <property type="match status" value="1"/>
</dbReference>
<name>A0A9P6KII3_9FUNG</name>
<protein>
    <recommendedName>
        <fullName evidence="12">SP-RING-type domain-containing protein</fullName>
    </recommendedName>
</protein>
<keyword evidence="9" id="KW-0539">Nucleus</keyword>
<feature type="region of interest" description="Disordered" evidence="11">
    <location>
        <begin position="91"/>
        <end position="133"/>
    </location>
</feature>
<comment type="caution">
    <text evidence="13">The sequence shown here is derived from an EMBL/GenBank/DDBJ whole genome shotgun (WGS) entry which is preliminary data.</text>
</comment>
<dbReference type="OrthoDB" id="26899at2759"/>
<feature type="compositionally biased region" description="Polar residues" evidence="11">
    <location>
        <begin position="92"/>
        <end position="103"/>
    </location>
</feature>
<comment type="similarity">
    <text evidence="3">Belongs to the NSE2 family.</text>
</comment>
<evidence type="ECO:0000256" key="6">
    <source>
        <dbReference type="ARBA" id="ARBA00022771"/>
    </source>
</evidence>
<keyword evidence="7" id="KW-0833">Ubl conjugation pathway</keyword>
<comment type="subcellular location">
    <subcellularLocation>
        <location evidence="1">Nucleus</location>
    </subcellularLocation>
</comment>
<evidence type="ECO:0000256" key="10">
    <source>
        <dbReference type="PROSITE-ProRule" id="PRU00452"/>
    </source>
</evidence>
<dbReference type="GO" id="GO:0005634">
    <property type="term" value="C:nucleus"/>
    <property type="evidence" value="ECO:0007669"/>
    <property type="project" value="UniProtKB-SubCell"/>
</dbReference>
<accession>A0A9P6KII3</accession>
<reference evidence="13" key="1">
    <citation type="journal article" date="2020" name="Fungal Divers.">
        <title>Resolving the Mortierellaceae phylogeny through synthesis of multi-gene phylogenetics and phylogenomics.</title>
        <authorList>
            <person name="Vandepol N."/>
            <person name="Liber J."/>
            <person name="Desiro A."/>
            <person name="Na H."/>
            <person name="Kennedy M."/>
            <person name="Barry K."/>
            <person name="Grigoriev I.V."/>
            <person name="Miller A.N."/>
            <person name="O'Donnell K."/>
            <person name="Stajich J.E."/>
            <person name="Bonito G."/>
        </authorList>
    </citation>
    <scope>NUCLEOTIDE SEQUENCE</scope>
    <source>
        <strain evidence="13">KOD1015</strain>
    </source>
</reference>
<organism evidence="13 14">
    <name type="scientific">Lunasporangiospora selenospora</name>
    <dbReference type="NCBI Taxonomy" id="979761"/>
    <lineage>
        <taxon>Eukaryota</taxon>
        <taxon>Fungi</taxon>
        <taxon>Fungi incertae sedis</taxon>
        <taxon>Mucoromycota</taxon>
        <taxon>Mortierellomycotina</taxon>
        <taxon>Mortierellomycetes</taxon>
        <taxon>Mortierellales</taxon>
        <taxon>Mortierellaceae</taxon>
        <taxon>Lunasporangiospora</taxon>
    </lineage>
</organism>
<evidence type="ECO:0000256" key="7">
    <source>
        <dbReference type="ARBA" id="ARBA00022786"/>
    </source>
</evidence>
<evidence type="ECO:0000256" key="3">
    <source>
        <dbReference type="ARBA" id="ARBA00008212"/>
    </source>
</evidence>
<keyword evidence="6 10" id="KW-0863">Zinc-finger</keyword>
<dbReference type="AlphaFoldDB" id="A0A9P6KII3"/>